<evidence type="ECO:0000313" key="2">
    <source>
        <dbReference type="Proteomes" id="UP000182915"/>
    </source>
</evidence>
<proteinExistence type="predicted"/>
<accession>A0A1H6L7W4</accession>
<evidence type="ECO:0008006" key="3">
    <source>
        <dbReference type="Google" id="ProtNLM"/>
    </source>
</evidence>
<reference evidence="2" key="1">
    <citation type="submission" date="2016-10" db="EMBL/GenBank/DDBJ databases">
        <authorList>
            <person name="Varghese N."/>
            <person name="Submissions S."/>
        </authorList>
    </citation>
    <scope>NUCLEOTIDE SEQUENCE [LARGE SCALE GENOMIC DNA]</scope>
    <source>
        <strain evidence="2">DSM 45405</strain>
    </source>
</reference>
<evidence type="ECO:0000313" key="1">
    <source>
        <dbReference type="EMBL" id="SEH82317.1"/>
    </source>
</evidence>
<dbReference type="Proteomes" id="UP000182915">
    <property type="component" value="Chromosome I"/>
</dbReference>
<keyword evidence="2" id="KW-1185">Reference proteome</keyword>
<dbReference type="STRING" id="370526.SAMN04489835_4557"/>
<organism evidence="1 2">
    <name type="scientific">Mycolicibacterium rutilum</name>
    <name type="common">Mycobacterium rutilum</name>
    <dbReference type="NCBI Taxonomy" id="370526"/>
    <lineage>
        <taxon>Bacteria</taxon>
        <taxon>Bacillati</taxon>
        <taxon>Actinomycetota</taxon>
        <taxon>Actinomycetes</taxon>
        <taxon>Mycobacteriales</taxon>
        <taxon>Mycobacteriaceae</taxon>
        <taxon>Mycolicibacterium</taxon>
    </lineage>
</organism>
<gene>
    <name evidence="1" type="ORF">SAMN04489835_4557</name>
</gene>
<dbReference type="AlphaFoldDB" id="A0A1H6L7W4"/>
<sequence>MTNPWSGLDAATQEKNLYLDPSVIPELNRVFEPYKASLQRLIDDGLDETATYFGTEKNSLAVILGKAFDARGKELTTYLNEQLSQSKDFVKTAQDAADALKAAEGD</sequence>
<dbReference type="OrthoDB" id="4730604at2"/>
<protein>
    <recommendedName>
        <fullName evidence="3">Excreted virulence factor EspC, type VII ESX diderm</fullName>
    </recommendedName>
</protein>
<dbReference type="EMBL" id="LT629971">
    <property type="protein sequence ID" value="SEH82317.1"/>
    <property type="molecule type" value="Genomic_DNA"/>
</dbReference>
<name>A0A1H6L7W4_MYCRU</name>
<dbReference type="RefSeq" id="WP_083409098.1">
    <property type="nucleotide sequence ID" value="NZ_LT629971.1"/>
</dbReference>